<dbReference type="InterPro" id="IPR000630">
    <property type="entry name" value="Ribosomal_uS8"/>
</dbReference>
<dbReference type="InterPro" id="IPR035987">
    <property type="entry name" value="Ribosomal_uS8_sf"/>
</dbReference>
<dbReference type="GO" id="GO:0003735">
    <property type="term" value="F:structural constituent of ribosome"/>
    <property type="evidence" value="ECO:0007669"/>
    <property type="project" value="InterPro"/>
</dbReference>
<dbReference type="GO" id="GO:1990904">
    <property type="term" value="C:ribonucleoprotein complex"/>
    <property type="evidence" value="ECO:0007669"/>
    <property type="project" value="UniProtKB-KW"/>
</dbReference>
<evidence type="ECO:0000256" key="2">
    <source>
        <dbReference type="ARBA" id="ARBA00022980"/>
    </source>
</evidence>
<keyword evidence="2 4" id="KW-0689">Ribosomal protein</keyword>
<dbReference type="Gene3D" id="3.30.1370.30">
    <property type="match status" value="1"/>
</dbReference>
<evidence type="ECO:0000256" key="3">
    <source>
        <dbReference type="ARBA" id="ARBA00023274"/>
    </source>
</evidence>
<dbReference type="SUPFAM" id="SSF56047">
    <property type="entry name" value="Ribosomal protein S8"/>
    <property type="match status" value="1"/>
</dbReference>
<dbReference type="Gene3D" id="3.30.1490.10">
    <property type="match status" value="1"/>
</dbReference>
<protein>
    <submittedName>
        <fullName evidence="4">Ribosomal protein S8</fullName>
    </submittedName>
</protein>
<keyword evidence="3" id="KW-0687">Ribonucleoprotein</keyword>
<comment type="similarity">
    <text evidence="1">Belongs to the universal ribosomal protein uS8 family.</text>
</comment>
<name>A0A0U1Y069_BERFE</name>
<sequence length="129" mass="15312">MMKNYLWNMFANIKNGQLAKRSFIYQTRKKICESFLRILWDEGFILGYKIDSENNNRIKIFLKYKNEKPVINSIKLISKPGRRIYYSMKQIWKIDSSKSFIIFSTNKGLKSIIDCKKLKIGGEPYIVIN</sequence>
<dbReference type="GO" id="GO:0005840">
    <property type="term" value="C:ribosome"/>
    <property type="evidence" value="ECO:0007669"/>
    <property type="project" value="UniProtKB-KW"/>
</dbReference>
<organism evidence="4">
    <name type="scientific">Berkeleya fennica</name>
    <name type="common">Tube-dwelling diatom</name>
    <dbReference type="NCBI Taxonomy" id="1577906"/>
    <lineage>
        <taxon>Eukaryota</taxon>
        <taxon>Sar</taxon>
        <taxon>Stramenopiles</taxon>
        <taxon>Ochrophyta</taxon>
        <taxon>Bacillariophyta</taxon>
        <taxon>Bacillariophyceae</taxon>
        <taxon>Bacillariophycidae</taxon>
        <taxon>Naviculales</taxon>
        <taxon>Berkeleyaceae</taxon>
        <taxon>Berkeleya</taxon>
    </lineage>
</organism>
<reference evidence="4" key="1">
    <citation type="journal article" date="2014" name="Mitochondrial DNA">
        <title>Repeat region absent in mitochondrial genome of tube-dwelling diatom Berkeleya fennica (Naviculales, Bacillariophyceae).</title>
        <authorList>
            <person name="An S.M."/>
            <person name="Noh J.H."/>
            <person name="Choi D.H."/>
            <person name="Lee J.H."/>
            <person name="Yang E.C."/>
        </authorList>
    </citation>
    <scope>NUCLEOTIDE SEQUENCE</scope>
</reference>
<dbReference type="GO" id="GO:0006412">
    <property type="term" value="P:translation"/>
    <property type="evidence" value="ECO:0007669"/>
    <property type="project" value="InterPro"/>
</dbReference>
<dbReference type="AlphaFoldDB" id="A0A0U1Y069"/>
<proteinExistence type="inferred from homology"/>
<keyword evidence="4" id="KW-0496">Mitochondrion</keyword>
<gene>
    <name evidence="4" type="primary">rps8</name>
    <name evidence="4" type="ORF">Bfen.m29</name>
</gene>
<geneLocation type="mitochondrion" evidence="4"/>
<evidence type="ECO:0000256" key="1">
    <source>
        <dbReference type="ARBA" id="ARBA00006471"/>
    </source>
</evidence>
<dbReference type="Pfam" id="PF00410">
    <property type="entry name" value="Ribosomal_S8"/>
    <property type="match status" value="1"/>
</dbReference>
<accession>A0A0U1Y069</accession>
<dbReference type="EMBL" id="KM886611">
    <property type="protein sequence ID" value="AJA05805.1"/>
    <property type="molecule type" value="Genomic_DNA"/>
</dbReference>
<evidence type="ECO:0000313" key="4">
    <source>
        <dbReference type="EMBL" id="AJA05805.1"/>
    </source>
</evidence>
<dbReference type="GeneID" id="22834872"/>
<dbReference type="RefSeq" id="YP_009115284.1">
    <property type="nucleotide sequence ID" value="NC_026126.1"/>
</dbReference>